<dbReference type="EMBL" id="GGFJ01013415">
    <property type="protein sequence ID" value="MBW62556.1"/>
    <property type="molecule type" value="Transcribed_RNA"/>
</dbReference>
<protein>
    <submittedName>
        <fullName evidence="1">Putative secreted protein</fullName>
    </submittedName>
</protein>
<dbReference type="AlphaFoldDB" id="A0A2M4CB24"/>
<name>A0A2M4CB24_9DIPT</name>
<accession>A0A2M4CB24</accession>
<proteinExistence type="predicted"/>
<evidence type="ECO:0000313" key="1">
    <source>
        <dbReference type="EMBL" id="MBW62556.1"/>
    </source>
</evidence>
<reference evidence="1" key="1">
    <citation type="submission" date="2018-01" db="EMBL/GenBank/DDBJ databases">
        <title>An insight into the sialome of Amazonian anophelines.</title>
        <authorList>
            <person name="Ribeiro J.M."/>
            <person name="Scarpassa V."/>
            <person name="Calvo E."/>
        </authorList>
    </citation>
    <scope>NUCLEOTIDE SEQUENCE</scope>
    <source>
        <tissue evidence="1">Salivary glands</tissue>
    </source>
</reference>
<organism evidence="1">
    <name type="scientific">Anopheles marajoara</name>
    <dbReference type="NCBI Taxonomy" id="58244"/>
    <lineage>
        <taxon>Eukaryota</taxon>
        <taxon>Metazoa</taxon>
        <taxon>Ecdysozoa</taxon>
        <taxon>Arthropoda</taxon>
        <taxon>Hexapoda</taxon>
        <taxon>Insecta</taxon>
        <taxon>Pterygota</taxon>
        <taxon>Neoptera</taxon>
        <taxon>Endopterygota</taxon>
        <taxon>Diptera</taxon>
        <taxon>Nematocera</taxon>
        <taxon>Culicoidea</taxon>
        <taxon>Culicidae</taxon>
        <taxon>Anophelinae</taxon>
        <taxon>Anopheles</taxon>
    </lineage>
</organism>
<sequence length="82" mass="9372">MLIMGAITCAQFYKCIALHWFGSVPRWSVSKHPRQVAATGLSLCHWDPIRVVGHTAPHYRWGRRCSRIRIHFVECVLGNDIG</sequence>